<dbReference type="EMBL" id="MVDD01000016">
    <property type="protein sequence ID" value="PKQ61236.1"/>
    <property type="molecule type" value="Genomic_DNA"/>
</dbReference>
<evidence type="ECO:0000313" key="3">
    <source>
        <dbReference type="Proteomes" id="UP000233535"/>
    </source>
</evidence>
<keyword evidence="3" id="KW-1185">Reference proteome</keyword>
<gene>
    <name evidence="2" type="ORF">BZG02_16520</name>
</gene>
<dbReference type="Proteomes" id="UP000233535">
    <property type="component" value="Unassembled WGS sequence"/>
</dbReference>
<reference evidence="2 3" key="1">
    <citation type="journal article" date="2017" name="Front. Microbiol.">
        <title>Labilibaculum manganireducens gen. nov., sp. nov. and Labilibaculum filiforme sp. nov., Novel Bacteroidetes Isolated from Subsurface Sediments of the Baltic Sea.</title>
        <authorList>
            <person name="Vandieken V."/>
            <person name="Marshall I.P."/>
            <person name="Niemann H."/>
            <person name="Engelen B."/>
            <person name="Cypionka H."/>
        </authorList>
    </citation>
    <scope>NUCLEOTIDE SEQUENCE [LARGE SCALE GENOMIC DNA]</scope>
    <source>
        <strain evidence="2 3">59.16B</strain>
    </source>
</reference>
<protein>
    <submittedName>
        <fullName evidence="2">Uncharacterized protein</fullName>
    </submittedName>
</protein>
<feature type="signal peptide" evidence="1">
    <location>
        <begin position="1"/>
        <end position="20"/>
    </location>
</feature>
<accession>A0A2N3HT70</accession>
<keyword evidence="1" id="KW-0732">Signal</keyword>
<proteinExistence type="predicted"/>
<dbReference type="AlphaFoldDB" id="A0A2N3HT70"/>
<feature type="chain" id="PRO_5014994991" evidence="1">
    <location>
        <begin position="21"/>
        <end position="184"/>
    </location>
</feature>
<sequence length="184" mass="20363">MKQSIVLILILVCFGLSALAQNAGKMKNYSQQYCTSNETPLQLVAGDTLVVACDTMFLINKIRYEFYKKIHQATLENNSNSCTSLLLAFENRLKDHEASYSQILANSKRSEQISLDIIANTKKSLENTQQSLLANQHSLDEAMVKLERANELIRKEKWNATGQKALTGIAGIGVGILIGVLVTN</sequence>
<name>A0A2N3HT70_9BACT</name>
<evidence type="ECO:0000256" key="1">
    <source>
        <dbReference type="SAM" id="SignalP"/>
    </source>
</evidence>
<evidence type="ECO:0000313" key="2">
    <source>
        <dbReference type="EMBL" id="PKQ61236.1"/>
    </source>
</evidence>
<comment type="caution">
    <text evidence="2">The sequence shown here is derived from an EMBL/GenBank/DDBJ whole genome shotgun (WGS) entry which is preliminary data.</text>
</comment>
<organism evidence="2 3">
    <name type="scientific">Labilibaculum filiforme</name>
    <dbReference type="NCBI Taxonomy" id="1940526"/>
    <lineage>
        <taxon>Bacteria</taxon>
        <taxon>Pseudomonadati</taxon>
        <taxon>Bacteroidota</taxon>
        <taxon>Bacteroidia</taxon>
        <taxon>Marinilabiliales</taxon>
        <taxon>Marinifilaceae</taxon>
        <taxon>Labilibaculum</taxon>
    </lineage>
</organism>